<dbReference type="Pfam" id="PF00172">
    <property type="entry name" value="Zn_clus"/>
    <property type="match status" value="1"/>
</dbReference>
<organism evidence="8 9">
    <name type="scientific">Penicillium daleae</name>
    <dbReference type="NCBI Taxonomy" id="63821"/>
    <lineage>
        <taxon>Eukaryota</taxon>
        <taxon>Fungi</taxon>
        <taxon>Dikarya</taxon>
        <taxon>Ascomycota</taxon>
        <taxon>Pezizomycotina</taxon>
        <taxon>Eurotiomycetes</taxon>
        <taxon>Eurotiomycetidae</taxon>
        <taxon>Eurotiales</taxon>
        <taxon>Aspergillaceae</taxon>
        <taxon>Penicillium</taxon>
    </lineage>
</organism>
<dbReference type="SUPFAM" id="SSF57701">
    <property type="entry name" value="Zn2/Cys6 DNA-binding domain"/>
    <property type="match status" value="1"/>
</dbReference>
<dbReference type="Proteomes" id="UP001213681">
    <property type="component" value="Unassembled WGS sequence"/>
</dbReference>
<feature type="region of interest" description="Disordered" evidence="6">
    <location>
        <begin position="54"/>
        <end position="106"/>
    </location>
</feature>
<evidence type="ECO:0000256" key="5">
    <source>
        <dbReference type="ARBA" id="ARBA00023242"/>
    </source>
</evidence>
<evidence type="ECO:0000313" key="8">
    <source>
        <dbReference type="EMBL" id="KAJ5460584.1"/>
    </source>
</evidence>
<dbReference type="PANTHER" id="PTHR46910:SF18">
    <property type="entry name" value="ZN(II)2CYS6 TRANSCRIPTION FACTOR (EUROFUNG)"/>
    <property type="match status" value="1"/>
</dbReference>
<dbReference type="PROSITE" id="PS50048">
    <property type="entry name" value="ZN2_CY6_FUNGAL_2"/>
    <property type="match status" value="1"/>
</dbReference>
<accession>A0AAD6G5L5</accession>
<keyword evidence="9" id="KW-1185">Reference proteome</keyword>
<dbReference type="GeneID" id="81595762"/>
<keyword evidence="2" id="KW-0805">Transcription regulation</keyword>
<dbReference type="CDD" id="cd00067">
    <property type="entry name" value="GAL4"/>
    <property type="match status" value="1"/>
</dbReference>
<evidence type="ECO:0000256" key="2">
    <source>
        <dbReference type="ARBA" id="ARBA00023015"/>
    </source>
</evidence>
<evidence type="ECO:0000313" key="9">
    <source>
        <dbReference type="Proteomes" id="UP001213681"/>
    </source>
</evidence>
<evidence type="ECO:0000256" key="1">
    <source>
        <dbReference type="ARBA" id="ARBA00022723"/>
    </source>
</evidence>
<keyword evidence="5" id="KW-0539">Nucleus</keyword>
<reference evidence="8" key="1">
    <citation type="submission" date="2022-12" db="EMBL/GenBank/DDBJ databases">
        <authorList>
            <person name="Petersen C."/>
        </authorList>
    </citation>
    <scope>NUCLEOTIDE SEQUENCE</scope>
    <source>
        <strain evidence="8">IBT 16125</strain>
    </source>
</reference>
<reference evidence="8" key="2">
    <citation type="journal article" date="2023" name="IMA Fungus">
        <title>Comparative genomic study of the Penicillium genus elucidates a diverse pangenome and 15 lateral gene transfer events.</title>
        <authorList>
            <person name="Petersen C."/>
            <person name="Sorensen T."/>
            <person name="Nielsen M.R."/>
            <person name="Sondergaard T.E."/>
            <person name="Sorensen J.L."/>
            <person name="Fitzpatrick D.A."/>
            <person name="Frisvad J.C."/>
            <person name="Nielsen K.L."/>
        </authorList>
    </citation>
    <scope>NUCLEOTIDE SEQUENCE</scope>
    <source>
        <strain evidence="8">IBT 16125</strain>
    </source>
</reference>
<keyword evidence="4" id="KW-0804">Transcription</keyword>
<dbReference type="GO" id="GO:0000981">
    <property type="term" value="F:DNA-binding transcription factor activity, RNA polymerase II-specific"/>
    <property type="evidence" value="ECO:0007669"/>
    <property type="project" value="InterPro"/>
</dbReference>
<dbReference type="Pfam" id="PF04082">
    <property type="entry name" value="Fungal_trans"/>
    <property type="match status" value="1"/>
</dbReference>
<dbReference type="CDD" id="cd12148">
    <property type="entry name" value="fungal_TF_MHR"/>
    <property type="match status" value="1"/>
</dbReference>
<comment type="caution">
    <text evidence="8">The sequence shown here is derived from an EMBL/GenBank/DDBJ whole genome shotgun (WGS) entry which is preliminary data.</text>
</comment>
<dbReference type="PANTHER" id="PTHR46910">
    <property type="entry name" value="TRANSCRIPTION FACTOR PDR1"/>
    <property type="match status" value="1"/>
</dbReference>
<feature type="compositionally biased region" description="Low complexity" evidence="6">
    <location>
        <begin position="87"/>
        <end position="97"/>
    </location>
</feature>
<dbReference type="InterPro" id="IPR001138">
    <property type="entry name" value="Zn2Cys6_DnaBD"/>
</dbReference>
<dbReference type="Gene3D" id="4.10.240.10">
    <property type="entry name" value="Zn(2)-C6 fungal-type DNA-binding domain"/>
    <property type="match status" value="1"/>
</dbReference>
<feature type="domain" description="Zn(2)-C6 fungal-type" evidence="7">
    <location>
        <begin position="14"/>
        <end position="47"/>
    </location>
</feature>
<dbReference type="InterPro" id="IPR036864">
    <property type="entry name" value="Zn2-C6_fun-type_DNA-bd_sf"/>
</dbReference>
<dbReference type="RefSeq" id="XP_056769626.1">
    <property type="nucleotide sequence ID" value="XM_056905519.1"/>
</dbReference>
<dbReference type="AlphaFoldDB" id="A0AAD6G5L5"/>
<evidence type="ECO:0000256" key="3">
    <source>
        <dbReference type="ARBA" id="ARBA00023125"/>
    </source>
</evidence>
<dbReference type="SMART" id="SM00066">
    <property type="entry name" value="GAL4"/>
    <property type="match status" value="1"/>
</dbReference>
<evidence type="ECO:0000259" key="7">
    <source>
        <dbReference type="PROSITE" id="PS50048"/>
    </source>
</evidence>
<keyword evidence="3" id="KW-0238">DNA-binding</keyword>
<sequence>MSPKPRKLQRVSKACDFCNRRSIKCGTSEDRLGRCQNCADFDVPCTYDRPAKRRGVKAGAKGNIRETPVQTSSVGQLPVGRVPAPERASGSSASRSSMYHETASRPSLTGDPWISFNTGWSTTEGYDDDGALRNSWKAFAISSDQQIRNLVQVYFEIVYPIFPLFHKQSFIERINNQEHLRNQGLFASTMAVCALVSGRARDGALYSTRWQREELIEPPSEAFYAAAKDSFPRDLALARGFNYMRACAILAIASIQNGQIKNLQKYSGMYHTLTTMEGLHDEKLWPKDIGIIETEERRRLFWSIYTLDIYASIVWGGIIRYREAHSLVRYPSELDDEFITPHGYSLPPSPKSSTLGPGDTPGVSQQRVSWMHGWNFTTDLYRILEHVVDGTRRRFSSANGTTEVWSLFSPASMSEPAVMERVLSMYTALPSQFRETPPTTGDMSKDLFGFQSANIQATLQLLRMVLLSAEEIGVDRKCDVAGELLSVFSKVPVEYLKAISSPLLHHLGGIGYILGSVMEGSLSDASYQRVRTLLLEMADLLHRFETGLHRSAGASQRLRSQVDRIDGYMRTSRLVNFSVPPPPPNGASVLQVNIKPEAMVPPTVYPHAGAAQVGATAGVGDQMMQFQLPPELLTNWPWPLDNSHSEGFLPLAFE</sequence>
<protein>
    <recommendedName>
        <fullName evidence="7">Zn(2)-C6 fungal-type domain-containing protein</fullName>
    </recommendedName>
</protein>
<name>A0AAD6G5L5_9EURO</name>
<keyword evidence="1" id="KW-0479">Metal-binding</keyword>
<dbReference type="InterPro" id="IPR007219">
    <property type="entry name" value="XnlR_reg_dom"/>
</dbReference>
<evidence type="ECO:0000256" key="6">
    <source>
        <dbReference type="SAM" id="MobiDB-lite"/>
    </source>
</evidence>
<dbReference type="GO" id="GO:0003677">
    <property type="term" value="F:DNA binding"/>
    <property type="evidence" value="ECO:0007669"/>
    <property type="project" value="UniProtKB-KW"/>
</dbReference>
<evidence type="ECO:0000256" key="4">
    <source>
        <dbReference type="ARBA" id="ARBA00023163"/>
    </source>
</evidence>
<proteinExistence type="predicted"/>
<dbReference type="GO" id="GO:0006351">
    <property type="term" value="P:DNA-templated transcription"/>
    <property type="evidence" value="ECO:0007669"/>
    <property type="project" value="InterPro"/>
</dbReference>
<dbReference type="InterPro" id="IPR050987">
    <property type="entry name" value="AtrR-like"/>
</dbReference>
<dbReference type="GO" id="GO:0008270">
    <property type="term" value="F:zinc ion binding"/>
    <property type="evidence" value="ECO:0007669"/>
    <property type="project" value="InterPro"/>
</dbReference>
<gene>
    <name evidence="8" type="ORF">N7458_002136</name>
</gene>
<dbReference type="EMBL" id="JAPVEA010000002">
    <property type="protein sequence ID" value="KAJ5460584.1"/>
    <property type="molecule type" value="Genomic_DNA"/>
</dbReference>